<gene>
    <name evidence="1" type="ORF">AGLY_010522</name>
</gene>
<dbReference type="Proteomes" id="UP000475862">
    <property type="component" value="Unassembled WGS sequence"/>
</dbReference>
<organism evidence="1 2">
    <name type="scientific">Aphis glycines</name>
    <name type="common">Soybean aphid</name>
    <dbReference type="NCBI Taxonomy" id="307491"/>
    <lineage>
        <taxon>Eukaryota</taxon>
        <taxon>Metazoa</taxon>
        <taxon>Ecdysozoa</taxon>
        <taxon>Arthropoda</taxon>
        <taxon>Hexapoda</taxon>
        <taxon>Insecta</taxon>
        <taxon>Pterygota</taxon>
        <taxon>Neoptera</taxon>
        <taxon>Paraneoptera</taxon>
        <taxon>Hemiptera</taxon>
        <taxon>Sternorrhyncha</taxon>
        <taxon>Aphidomorpha</taxon>
        <taxon>Aphidoidea</taxon>
        <taxon>Aphididae</taxon>
        <taxon>Aphidini</taxon>
        <taxon>Aphis</taxon>
        <taxon>Aphis</taxon>
    </lineage>
</organism>
<reference evidence="1 2" key="1">
    <citation type="submission" date="2019-08" db="EMBL/GenBank/DDBJ databases">
        <title>The genome of the soybean aphid Biotype 1, its phylome, world population structure and adaptation to the North American continent.</title>
        <authorList>
            <person name="Giordano R."/>
            <person name="Donthu R.K."/>
            <person name="Hernandez A.G."/>
            <person name="Wright C.L."/>
            <person name="Zimin A.V."/>
        </authorList>
    </citation>
    <scope>NUCLEOTIDE SEQUENCE [LARGE SCALE GENOMIC DNA]</scope>
    <source>
        <tissue evidence="1">Whole aphids</tissue>
    </source>
</reference>
<accession>A0A6G0TDT5</accession>
<keyword evidence="2" id="KW-1185">Reference proteome</keyword>
<evidence type="ECO:0000313" key="1">
    <source>
        <dbReference type="EMBL" id="KAE9531316.1"/>
    </source>
</evidence>
<dbReference type="OrthoDB" id="6613119at2759"/>
<sequence>MKVTRSNKDGLKAIFERHMYTVKYIGILQSELDYSEPHVITTHLMTCTKDTGKINASKCVNKVLQLAKDNEKNPGQIFSEVVSILLKNKTKSSDEEMLQIIINKCAERNLFPDPQIINVDFEKSVINAIKIVIGEDVQIQGCFFHLCQSLEQLYRSNEEFSHFCGMLDNLEFLLINDINTGNVIPEEATYLMEYFELAYIGSDIRIKENVRDATLNKRDRTNNVNHKHPTIWTLITKMRHENAADETKVAQRQLSTIGPPSKKKRCIKTSLRRIQ</sequence>
<dbReference type="EMBL" id="VYZN01000041">
    <property type="protein sequence ID" value="KAE9531316.1"/>
    <property type="molecule type" value="Genomic_DNA"/>
</dbReference>
<comment type="caution">
    <text evidence="1">The sequence shown here is derived from an EMBL/GenBank/DDBJ whole genome shotgun (WGS) entry which is preliminary data.</text>
</comment>
<dbReference type="AlphaFoldDB" id="A0A6G0TDT5"/>
<protein>
    <submittedName>
        <fullName evidence="1">Uncharacterized protein</fullName>
    </submittedName>
</protein>
<evidence type="ECO:0000313" key="2">
    <source>
        <dbReference type="Proteomes" id="UP000475862"/>
    </source>
</evidence>
<name>A0A6G0TDT5_APHGL</name>
<proteinExistence type="predicted"/>